<feature type="transmembrane region" description="Helical" evidence="12">
    <location>
        <begin position="114"/>
        <end position="134"/>
    </location>
</feature>
<comment type="similarity">
    <text evidence="2 11">Belongs to the sodium:solute symporter (SSF) (TC 2.A.21) family.</text>
</comment>
<proteinExistence type="inferred from homology"/>
<feature type="transmembrane region" description="Helical" evidence="12">
    <location>
        <begin position="220"/>
        <end position="239"/>
    </location>
</feature>
<dbReference type="InterPro" id="IPR001734">
    <property type="entry name" value="Na/solute_symporter"/>
</dbReference>
<dbReference type="Proteomes" id="UP000887116">
    <property type="component" value="Unassembled WGS sequence"/>
</dbReference>
<feature type="transmembrane region" description="Helical" evidence="12">
    <location>
        <begin position="73"/>
        <end position="94"/>
    </location>
</feature>
<keyword evidence="6 12" id="KW-1133">Transmembrane helix</keyword>
<dbReference type="NCBIfam" id="TIGR00813">
    <property type="entry name" value="sss"/>
    <property type="match status" value="1"/>
</dbReference>
<evidence type="ECO:0000256" key="5">
    <source>
        <dbReference type="ARBA" id="ARBA00022692"/>
    </source>
</evidence>
<comment type="subcellular location">
    <subcellularLocation>
        <location evidence="1">Cell membrane</location>
        <topology evidence="1">Multi-pass membrane protein</topology>
    </subcellularLocation>
</comment>
<keyword evidence="5 12" id="KW-0812">Transmembrane</keyword>
<comment type="caution">
    <text evidence="13">The sequence shown here is derived from an EMBL/GenBank/DDBJ whole genome shotgun (WGS) entry which is preliminary data.</text>
</comment>
<dbReference type="InterPro" id="IPR051163">
    <property type="entry name" value="Sodium:Solute_Symporter_SSF"/>
</dbReference>
<feature type="transmembrane region" description="Helical" evidence="12">
    <location>
        <begin position="340"/>
        <end position="362"/>
    </location>
</feature>
<evidence type="ECO:0000256" key="4">
    <source>
        <dbReference type="ARBA" id="ARBA00022475"/>
    </source>
</evidence>
<dbReference type="GO" id="GO:0005886">
    <property type="term" value="C:plasma membrane"/>
    <property type="evidence" value="ECO:0007669"/>
    <property type="project" value="UniProtKB-SubCell"/>
</dbReference>
<dbReference type="PANTHER" id="PTHR42985:SF39">
    <property type="entry name" value="GH10366P"/>
    <property type="match status" value="1"/>
</dbReference>
<dbReference type="PANTHER" id="PTHR42985">
    <property type="entry name" value="SODIUM-COUPLED MONOCARBOXYLATE TRANSPORTER"/>
    <property type="match status" value="1"/>
</dbReference>
<evidence type="ECO:0000256" key="9">
    <source>
        <dbReference type="ARBA" id="ARBA00023136"/>
    </source>
</evidence>
<dbReference type="GO" id="GO:0006814">
    <property type="term" value="P:sodium ion transport"/>
    <property type="evidence" value="ECO:0007669"/>
    <property type="project" value="UniProtKB-KW"/>
</dbReference>
<evidence type="ECO:0000256" key="7">
    <source>
        <dbReference type="ARBA" id="ARBA00023053"/>
    </source>
</evidence>
<keyword evidence="9 12" id="KW-0472">Membrane</keyword>
<dbReference type="CDD" id="cd11492">
    <property type="entry name" value="SLC5sbd_NIS-SMVT"/>
    <property type="match status" value="1"/>
</dbReference>
<evidence type="ECO:0000256" key="10">
    <source>
        <dbReference type="ARBA" id="ARBA00023201"/>
    </source>
</evidence>
<evidence type="ECO:0000256" key="1">
    <source>
        <dbReference type="ARBA" id="ARBA00004651"/>
    </source>
</evidence>
<gene>
    <name evidence="13" type="primary">Slc5a12</name>
    <name evidence="13" type="ORF">TNCT_651071</name>
</gene>
<keyword evidence="7" id="KW-0915">Sodium</keyword>
<feature type="transmembrane region" description="Helical" evidence="12">
    <location>
        <begin position="146"/>
        <end position="168"/>
    </location>
</feature>
<dbReference type="InterPro" id="IPR038377">
    <property type="entry name" value="Na/Glc_symporter_sf"/>
</dbReference>
<dbReference type="Gene3D" id="1.20.1730.10">
    <property type="entry name" value="Sodium/glucose cotransporter"/>
    <property type="match status" value="1"/>
</dbReference>
<feature type="transmembrane region" description="Helical" evidence="12">
    <location>
        <begin position="502"/>
        <end position="525"/>
    </location>
</feature>
<dbReference type="AlphaFoldDB" id="A0A8X6L6E8"/>
<dbReference type="GO" id="GO:0015293">
    <property type="term" value="F:symporter activity"/>
    <property type="evidence" value="ECO:0007669"/>
    <property type="project" value="TreeGrafter"/>
</dbReference>
<keyword evidence="3" id="KW-0813">Transport</keyword>
<organism evidence="13 14">
    <name type="scientific">Trichonephila clavata</name>
    <name type="common">Joro spider</name>
    <name type="synonym">Nephila clavata</name>
    <dbReference type="NCBI Taxonomy" id="2740835"/>
    <lineage>
        <taxon>Eukaryota</taxon>
        <taxon>Metazoa</taxon>
        <taxon>Ecdysozoa</taxon>
        <taxon>Arthropoda</taxon>
        <taxon>Chelicerata</taxon>
        <taxon>Arachnida</taxon>
        <taxon>Araneae</taxon>
        <taxon>Araneomorphae</taxon>
        <taxon>Entelegynae</taxon>
        <taxon>Araneoidea</taxon>
        <taxon>Nephilidae</taxon>
        <taxon>Trichonephila</taxon>
    </lineage>
</organism>
<feature type="transmembrane region" description="Helical" evidence="12">
    <location>
        <begin position="301"/>
        <end position="319"/>
    </location>
</feature>
<feature type="transmembrane region" description="Helical" evidence="12">
    <location>
        <begin position="448"/>
        <end position="468"/>
    </location>
</feature>
<evidence type="ECO:0000313" key="13">
    <source>
        <dbReference type="EMBL" id="GFQ97051.1"/>
    </source>
</evidence>
<accession>A0A8X6L6E8</accession>
<evidence type="ECO:0000256" key="8">
    <source>
        <dbReference type="ARBA" id="ARBA00023065"/>
    </source>
</evidence>
<feature type="transmembrane region" description="Helical" evidence="12">
    <location>
        <begin position="474"/>
        <end position="495"/>
    </location>
</feature>
<keyword evidence="10" id="KW-0739">Sodium transport</keyword>
<keyword evidence="8" id="KW-0406">Ion transport</keyword>
<dbReference type="PROSITE" id="PS50283">
    <property type="entry name" value="NA_SOLUT_SYMP_3"/>
    <property type="match status" value="1"/>
</dbReference>
<feature type="transmembrane region" description="Helical" evidence="12">
    <location>
        <begin position="574"/>
        <end position="596"/>
    </location>
</feature>
<feature type="transmembrane region" description="Helical" evidence="12">
    <location>
        <begin position="382"/>
        <end position="406"/>
    </location>
</feature>
<keyword evidence="4" id="KW-1003">Cell membrane</keyword>
<keyword evidence="14" id="KW-1185">Reference proteome</keyword>
<dbReference type="EMBL" id="BMAO01004805">
    <property type="protein sequence ID" value="GFQ97051.1"/>
    <property type="molecule type" value="Genomic_DNA"/>
</dbReference>
<evidence type="ECO:0000256" key="3">
    <source>
        <dbReference type="ARBA" id="ARBA00022448"/>
    </source>
</evidence>
<evidence type="ECO:0000256" key="2">
    <source>
        <dbReference type="ARBA" id="ARBA00006434"/>
    </source>
</evidence>
<feature type="transmembrane region" description="Helical" evidence="12">
    <location>
        <begin position="246"/>
        <end position="265"/>
    </location>
</feature>
<feature type="transmembrane region" description="Helical" evidence="12">
    <location>
        <begin position="189"/>
        <end position="208"/>
    </location>
</feature>
<reference evidence="13" key="1">
    <citation type="submission" date="2020-07" db="EMBL/GenBank/DDBJ databases">
        <title>Multicomponent nature underlies the extraordinary mechanical properties of spider dragline silk.</title>
        <authorList>
            <person name="Kono N."/>
            <person name="Nakamura H."/>
            <person name="Mori M."/>
            <person name="Yoshida Y."/>
            <person name="Ohtoshi R."/>
            <person name="Malay A.D."/>
            <person name="Moran D.A.P."/>
            <person name="Tomita M."/>
            <person name="Numata K."/>
            <person name="Arakawa K."/>
        </authorList>
    </citation>
    <scope>NUCLEOTIDE SEQUENCE</scope>
</reference>
<sequence>MIYSIAGHPLKCSAENSRIVASLYDSYVKIHGVSYQDKFLEEAKRNLKKFPIVLILDPIMSGVDESNRRFDTADYAVCVAMLSVSALIGVFYAVTGSKQSTTKEFLFGGKNMKIIPVAMSVLATFISAITLLGVPAESYQFGIQYWLINISYCIMIPVTAQIYVPLFFKLQVSSVNEYLEKRYNKFVRTFCFVISTVSQLLYTAFVIYAPSLVLSQVTGLHLWVCILSIGLVCTFYTTIGGIKAVVWTDVFQTIIIFGALITVIIKGSQDAGGLEEVWAKAQSSQRTEIIDINPDPTVRHTFWSLTIGGFFTWLSIYAVNQAMIQRSLTIPTLPKAKTVIWLNLPGNIVTVTMTVLVGLIIYANYSTCDPIKTKQVSSPNQIFPLFVMDNLGFLPGLPGLFVSGIFSGALSTLSSSLNSLSANTLEDLVRSYIAPNMTELWATRTAKLLALIYGVIAIVLVAIVQNMAGTVLQAALSISGALGGPILGIYTLGMFFPWPSAFAAMTGLISGLGVCIWICIGSILYKRPLETAPLSVESCQELYFNVTQSFQNITSTAPVILDSDNVLPIYRLSYLWYSGIGCVVVIIVGLLVSLIIGNDKHKIEKNLMTPFFFNLWKCDTKEIVVERDVKLSSLPLVEVASIRRKSSSDIFNKKQNGEQFSSVSLQGVYRQNSENT</sequence>
<evidence type="ECO:0000256" key="12">
    <source>
        <dbReference type="SAM" id="Phobius"/>
    </source>
</evidence>
<evidence type="ECO:0000313" key="14">
    <source>
        <dbReference type="Proteomes" id="UP000887116"/>
    </source>
</evidence>
<dbReference type="Pfam" id="PF00474">
    <property type="entry name" value="SSF"/>
    <property type="match status" value="1"/>
</dbReference>
<protein>
    <submittedName>
        <fullName evidence="13">Sodium-coupled monocarboxylate transporter 2</fullName>
    </submittedName>
</protein>
<name>A0A8X6L6E8_TRICU</name>
<evidence type="ECO:0000256" key="6">
    <source>
        <dbReference type="ARBA" id="ARBA00022989"/>
    </source>
</evidence>
<evidence type="ECO:0000256" key="11">
    <source>
        <dbReference type="RuleBase" id="RU362091"/>
    </source>
</evidence>
<dbReference type="OrthoDB" id="6132759at2759"/>